<dbReference type="CDD" id="cd07804">
    <property type="entry name" value="ASKHA_NBD_FGGY_RrXK-like"/>
    <property type="match status" value="1"/>
</dbReference>
<gene>
    <name evidence="7" type="ORF">ACFQ41_06560</name>
</gene>
<feature type="domain" description="Carbohydrate kinase FGGY C-terminal" evidence="6">
    <location>
        <begin position="238"/>
        <end position="409"/>
    </location>
</feature>
<dbReference type="InterPro" id="IPR050406">
    <property type="entry name" value="FGGY_Carb_Kinase"/>
</dbReference>
<dbReference type="Proteomes" id="UP001597199">
    <property type="component" value="Unassembled WGS sequence"/>
</dbReference>
<dbReference type="SUPFAM" id="SSF53067">
    <property type="entry name" value="Actin-like ATPase domain"/>
    <property type="match status" value="2"/>
</dbReference>
<dbReference type="PIRSF" id="PIRSF000538">
    <property type="entry name" value="GlpK"/>
    <property type="match status" value="1"/>
</dbReference>
<feature type="domain" description="Carbohydrate kinase FGGY N-terminal" evidence="5">
    <location>
        <begin position="7"/>
        <end position="197"/>
    </location>
</feature>
<evidence type="ECO:0000256" key="4">
    <source>
        <dbReference type="RuleBase" id="RU003733"/>
    </source>
</evidence>
<keyword evidence="2 4" id="KW-0808">Transferase</keyword>
<dbReference type="PANTHER" id="PTHR43095:SF5">
    <property type="entry name" value="XYLULOSE KINASE"/>
    <property type="match status" value="1"/>
</dbReference>
<dbReference type="Pfam" id="PF02782">
    <property type="entry name" value="FGGY_C"/>
    <property type="match status" value="1"/>
</dbReference>
<keyword evidence="3 4" id="KW-0418">Kinase</keyword>
<dbReference type="PROSITE" id="PS00933">
    <property type="entry name" value="FGGY_KINASES_1"/>
    <property type="match status" value="1"/>
</dbReference>
<dbReference type="InterPro" id="IPR018485">
    <property type="entry name" value="FGGY_C"/>
</dbReference>
<dbReference type="PANTHER" id="PTHR43095">
    <property type="entry name" value="SUGAR KINASE"/>
    <property type="match status" value="1"/>
</dbReference>
<evidence type="ECO:0000313" key="7">
    <source>
        <dbReference type="EMBL" id="MFD1398966.1"/>
    </source>
</evidence>
<organism evidence="7 8">
    <name type="scientific">Lacticaseibacillus suilingensis</name>
    <dbReference type="NCBI Taxonomy" id="2799577"/>
    <lineage>
        <taxon>Bacteria</taxon>
        <taxon>Bacillati</taxon>
        <taxon>Bacillota</taxon>
        <taxon>Bacilli</taxon>
        <taxon>Lactobacillales</taxon>
        <taxon>Lactobacillaceae</taxon>
        <taxon>Lacticaseibacillus</taxon>
    </lineage>
</organism>
<evidence type="ECO:0000256" key="2">
    <source>
        <dbReference type="ARBA" id="ARBA00022679"/>
    </source>
</evidence>
<evidence type="ECO:0000256" key="1">
    <source>
        <dbReference type="ARBA" id="ARBA00009156"/>
    </source>
</evidence>
<dbReference type="RefSeq" id="WP_308439947.1">
    <property type="nucleotide sequence ID" value="NZ_BOLV01000027.1"/>
</dbReference>
<comment type="caution">
    <text evidence="7">The sequence shown here is derived from an EMBL/GenBank/DDBJ whole genome shotgun (WGS) entry which is preliminary data.</text>
</comment>
<proteinExistence type="inferred from homology"/>
<dbReference type="Gene3D" id="3.30.420.40">
    <property type="match status" value="2"/>
</dbReference>
<evidence type="ECO:0000259" key="5">
    <source>
        <dbReference type="Pfam" id="PF00370"/>
    </source>
</evidence>
<evidence type="ECO:0000256" key="3">
    <source>
        <dbReference type="ARBA" id="ARBA00022777"/>
    </source>
</evidence>
<dbReference type="InterPro" id="IPR000577">
    <property type="entry name" value="Carb_kinase_FGGY"/>
</dbReference>
<sequence>MGGDFCKIAKSLLSESHVAPEDVECVGASALGTDCVPVDHSCTPLRPAILYGIDARATEEARWLTEYYGESEVNRLFGHKINSGDTATKILWIKNNEPEVYDRTYKFLTGSSFITAKLTGQYVIDQALAKGSFRPLYNADGTVNEAQCEVFCRPNQLAESRVSTDIVGTVTKAASIATGLAQGTPVVTGTGDSTSEAISAGLVEAGTVFFQYGSSMFYYYCTDKFIDAYTSPSGNGSLKGGKDFTIPGTFCLGDGTNAAGTLTRWVRDTFYKSELLTEATTGENAYTVMSEEASEVPVGADGLIMLPYIYGERSPLQDSEALGMIFGLTGGHDRRHINRAALESVAYSTYQHMRLFSEIGLEPERVITAGGGTKNITWMQIVCDMLGKPLQIPEDFQCSAYGDAMIAAIGSGQLAGFSALRRVLPTGRVLVPNSENHQYYAQHYPIFRDLYLNNRSAMHTLSRENHK</sequence>
<dbReference type="EMBL" id="JBHTOA010000028">
    <property type="protein sequence ID" value="MFD1398966.1"/>
    <property type="molecule type" value="Genomic_DNA"/>
</dbReference>
<keyword evidence="8" id="KW-1185">Reference proteome</keyword>
<comment type="similarity">
    <text evidence="1 4">Belongs to the FGGY kinase family.</text>
</comment>
<dbReference type="InterPro" id="IPR018483">
    <property type="entry name" value="Carb_kinase_FGGY_CS"/>
</dbReference>
<evidence type="ECO:0000259" key="6">
    <source>
        <dbReference type="Pfam" id="PF02782"/>
    </source>
</evidence>
<name>A0ABW4BFY9_9LACO</name>
<dbReference type="EC" id="2.7.1.-" evidence="7"/>
<dbReference type="InterPro" id="IPR043129">
    <property type="entry name" value="ATPase_NBD"/>
</dbReference>
<reference evidence="8" key="1">
    <citation type="journal article" date="2019" name="Int. J. Syst. Evol. Microbiol.">
        <title>The Global Catalogue of Microorganisms (GCM) 10K type strain sequencing project: providing services to taxonomists for standard genome sequencing and annotation.</title>
        <authorList>
            <consortium name="The Broad Institute Genomics Platform"/>
            <consortium name="The Broad Institute Genome Sequencing Center for Infectious Disease"/>
            <person name="Wu L."/>
            <person name="Ma J."/>
        </authorList>
    </citation>
    <scope>NUCLEOTIDE SEQUENCE [LARGE SCALE GENOMIC DNA]</scope>
    <source>
        <strain evidence="8">CCM 9110</strain>
    </source>
</reference>
<accession>A0ABW4BFY9</accession>
<dbReference type="PROSITE" id="PS00445">
    <property type="entry name" value="FGGY_KINASES_2"/>
    <property type="match status" value="1"/>
</dbReference>
<protein>
    <submittedName>
        <fullName evidence="7">FGGY-family carbohydrate kinase</fullName>
        <ecNumber evidence="7">2.7.1.-</ecNumber>
    </submittedName>
</protein>
<dbReference type="InterPro" id="IPR018484">
    <property type="entry name" value="FGGY_N"/>
</dbReference>
<dbReference type="GO" id="GO:0016301">
    <property type="term" value="F:kinase activity"/>
    <property type="evidence" value="ECO:0007669"/>
    <property type="project" value="UniProtKB-KW"/>
</dbReference>
<evidence type="ECO:0000313" key="8">
    <source>
        <dbReference type="Proteomes" id="UP001597199"/>
    </source>
</evidence>
<dbReference type="Pfam" id="PF00370">
    <property type="entry name" value="FGGY_N"/>
    <property type="match status" value="1"/>
</dbReference>